<organism evidence="1 2">
    <name type="scientific">Pseudomonas putida</name>
    <name type="common">Arthrobacter siderocapsulatus</name>
    <dbReference type="NCBI Taxonomy" id="303"/>
    <lineage>
        <taxon>Bacteria</taxon>
        <taxon>Pseudomonadati</taxon>
        <taxon>Pseudomonadota</taxon>
        <taxon>Gammaproteobacteria</taxon>
        <taxon>Pseudomonadales</taxon>
        <taxon>Pseudomonadaceae</taxon>
        <taxon>Pseudomonas</taxon>
    </lineage>
</organism>
<comment type="caution">
    <text evidence="1">The sequence shown here is derived from an EMBL/GenBank/DDBJ whole genome shotgun (WGS) entry which is preliminary data.</text>
</comment>
<protein>
    <submittedName>
        <fullName evidence="1">Uncharacterized protein</fullName>
    </submittedName>
</protein>
<dbReference type="Proteomes" id="UP000269115">
    <property type="component" value="Unassembled WGS sequence"/>
</dbReference>
<evidence type="ECO:0000313" key="1">
    <source>
        <dbReference type="EMBL" id="ROQ51598.1"/>
    </source>
</evidence>
<accession>A0A9X8EI45</accession>
<reference evidence="1 2" key="1">
    <citation type="submission" date="2018-11" db="EMBL/GenBank/DDBJ databases">
        <title>Genomic analyses of the natural microbiome of Caenorhabditis elegans.</title>
        <authorList>
            <person name="Samuel B."/>
        </authorList>
    </citation>
    <scope>NUCLEOTIDE SEQUENCE [LARGE SCALE GENOMIC DNA]</scope>
    <source>
        <strain evidence="1 2">BIGb0473</strain>
    </source>
</reference>
<name>A0A9X8EI45_PSEPU</name>
<dbReference type="RefSeq" id="WP_167400210.1">
    <property type="nucleotide sequence ID" value="NZ_LKGZ01000012.1"/>
</dbReference>
<dbReference type="GeneID" id="87482863"/>
<dbReference type="EMBL" id="RJUR01000012">
    <property type="protein sequence ID" value="ROQ51598.1"/>
    <property type="molecule type" value="Genomic_DNA"/>
</dbReference>
<dbReference type="AlphaFoldDB" id="A0A9X8EI45"/>
<sequence length="57" mass="5976">MTLKSRKCAALLAITAVLGVYGAAAYRVELLRQQPYAASSCSSAHCLPHAGTLSVVR</sequence>
<gene>
    <name evidence="1" type="ORF">EDF85_2066</name>
</gene>
<evidence type="ECO:0000313" key="2">
    <source>
        <dbReference type="Proteomes" id="UP000269115"/>
    </source>
</evidence>
<proteinExistence type="predicted"/>